<feature type="domain" description="Actin-fragmin kinase catalytic" evidence="2">
    <location>
        <begin position="52"/>
        <end position="219"/>
    </location>
</feature>
<dbReference type="SUPFAM" id="SSF56112">
    <property type="entry name" value="Protein kinase-like (PK-like)"/>
    <property type="match status" value="1"/>
</dbReference>
<dbReference type="PANTHER" id="PTHR38737">
    <property type="entry name" value="ACTIN-FRAGMIN KINASE DDB_G0279609-RELATED"/>
    <property type="match status" value="1"/>
</dbReference>
<dbReference type="PANTHER" id="PTHR38737:SF1">
    <property type="entry name" value="ACTIN-FRAGMIN KINASE DDB_G0279609-RELATED"/>
    <property type="match status" value="1"/>
</dbReference>
<evidence type="ECO:0000256" key="1">
    <source>
        <dbReference type="SAM" id="MobiDB-lite"/>
    </source>
</evidence>
<gene>
    <name evidence="3" type="ORF">SCF082_LOCUS22578</name>
</gene>
<reference evidence="3 4" key="1">
    <citation type="submission" date="2024-02" db="EMBL/GenBank/DDBJ databases">
        <authorList>
            <person name="Chen Y."/>
            <person name="Shah S."/>
            <person name="Dougan E. K."/>
            <person name="Thang M."/>
            <person name="Chan C."/>
        </authorList>
    </citation>
    <scope>NUCLEOTIDE SEQUENCE [LARGE SCALE GENOMIC DNA]</scope>
</reference>
<feature type="region of interest" description="Disordered" evidence="1">
    <location>
        <begin position="1"/>
        <end position="21"/>
    </location>
</feature>
<dbReference type="Gene3D" id="1.10.1070.11">
    <property type="entry name" value="Phosphatidylinositol 3-/4-kinase, catalytic domain"/>
    <property type="match status" value="1"/>
</dbReference>
<sequence>MPKASGPGPPPPKAKAKTQVKWSERQKAQARVERLLSFSVVQQWRDSGESCSIDTVDWSAVDSVVHVGGGSGGVLLVRFATGRLLCVKPQRLEARGELFASFLADALGIPTARLRVLPMTEQIMSCLRNAKLEISDHQLHVEKKILADAKYLGLVEFVQGPIMEGEDFTKHFRGCSDDRLKRFWVGAGQLAAFDCLINNLDRLPLIWANDGNLKNLMVDFPEEGLRVIGIDQAVRGISDAGLAKYLGSLRDLLHALWDSEAGWESSSSFRRVHAAIEVNFQEEFQVHALGFKLGLQEAFRRIAWCWPSSFCNQVDESRSQVAAVFGCEPAELDLLHCLVRAAATTIAEEVQKLDMKAVPQPIIDIFRKLLPQGQFTPDQLASFLQELDPSLQTTPAKDFLNSFSSAGTIGTISCSEFLGNLFRMDQ</sequence>
<keyword evidence="4" id="KW-1185">Reference proteome</keyword>
<evidence type="ECO:0000313" key="3">
    <source>
        <dbReference type="EMBL" id="CAK9038368.1"/>
    </source>
</evidence>
<organism evidence="3 4">
    <name type="scientific">Durusdinium trenchii</name>
    <dbReference type="NCBI Taxonomy" id="1381693"/>
    <lineage>
        <taxon>Eukaryota</taxon>
        <taxon>Sar</taxon>
        <taxon>Alveolata</taxon>
        <taxon>Dinophyceae</taxon>
        <taxon>Suessiales</taxon>
        <taxon>Symbiodiniaceae</taxon>
        <taxon>Durusdinium</taxon>
    </lineage>
</organism>
<keyword evidence="3" id="KW-0418">Kinase</keyword>
<dbReference type="InterPro" id="IPR015275">
    <property type="entry name" value="Actin-fragmin_kin_cat_dom"/>
</dbReference>
<dbReference type="Pfam" id="PF09192">
    <property type="entry name" value="Act-Frag_cataly"/>
    <property type="match status" value="1"/>
</dbReference>
<evidence type="ECO:0000313" key="4">
    <source>
        <dbReference type="Proteomes" id="UP001642464"/>
    </source>
</evidence>
<dbReference type="EMBL" id="CAXAMM010016224">
    <property type="protein sequence ID" value="CAK9038368.1"/>
    <property type="molecule type" value="Genomic_DNA"/>
</dbReference>
<dbReference type="Proteomes" id="UP001642464">
    <property type="component" value="Unassembled WGS sequence"/>
</dbReference>
<comment type="caution">
    <text evidence="3">The sequence shown here is derived from an EMBL/GenBank/DDBJ whole genome shotgun (WGS) entry which is preliminary data.</text>
</comment>
<keyword evidence="3" id="KW-0808">Transferase</keyword>
<dbReference type="InterPro" id="IPR011009">
    <property type="entry name" value="Kinase-like_dom_sf"/>
</dbReference>
<protein>
    <submittedName>
        <fullName evidence="3">Actin-fragmin kinase DDB_G0279609</fullName>
    </submittedName>
</protein>
<accession>A0ABP0LGR2</accession>
<evidence type="ECO:0000259" key="2">
    <source>
        <dbReference type="Pfam" id="PF09192"/>
    </source>
</evidence>
<name>A0ABP0LGR2_9DINO</name>
<dbReference type="InterPro" id="IPR036940">
    <property type="entry name" value="PI3/4_kinase_cat_sf"/>
</dbReference>
<proteinExistence type="predicted"/>
<dbReference type="InterPro" id="IPR037469">
    <property type="entry name" value="Put_AFK"/>
</dbReference>
<dbReference type="GO" id="GO:0016301">
    <property type="term" value="F:kinase activity"/>
    <property type="evidence" value="ECO:0007669"/>
    <property type="project" value="UniProtKB-KW"/>
</dbReference>
<dbReference type="Gene3D" id="3.30.1010.10">
    <property type="entry name" value="Phosphatidylinositol 3-kinase Catalytic Subunit, Chain A, domain 4"/>
    <property type="match status" value="1"/>
</dbReference>